<sequence length="222" mass="24805">MIKLQDIVMRFGTTPVTIALNKITLNVDQNDWVTVLGASGSGKTTLLNIIGGILSPSSGIIQIDAVNLNDMEKADIQEYRRNKIGFIYQDFKLFNQYTVLENVMIPQLPYVKRKIIEDNGKSLLENVGLSHRINHFPTELSGGEKQRVAIARALLNNPDILLCDEPTGNLDSKNTEKIMQIIQKLHKTGITVIFVTHDNSLVENGNRILTMQDGMIKEYVGV</sequence>
<name>A0ABW4W7C1_9BACI</name>
<keyword evidence="3 5" id="KW-0067">ATP-binding</keyword>
<dbReference type="PROSITE" id="PS00211">
    <property type="entry name" value="ABC_TRANSPORTER_1"/>
    <property type="match status" value="1"/>
</dbReference>
<dbReference type="RefSeq" id="WP_377558690.1">
    <property type="nucleotide sequence ID" value="NZ_JBHUHQ010000041.1"/>
</dbReference>
<dbReference type="PANTHER" id="PTHR24220">
    <property type="entry name" value="IMPORT ATP-BINDING PROTEIN"/>
    <property type="match status" value="1"/>
</dbReference>
<dbReference type="InterPro" id="IPR017911">
    <property type="entry name" value="MacB-like_ATP-bd"/>
</dbReference>
<evidence type="ECO:0000256" key="1">
    <source>
        <dbReference type="ARBA" id="ARBA00022448"/>
    </source>
</evidence>
<reference evidence="6" key="1">
    <citation type="journal article" date="2019" name="Int. J. Syst. Evol. Microbiol.">
        <title>The Global Catalogue of Microorganisms (GCM) 10K type strain sequencing project: providing services to taxonomists for standard genome sequencing and annotation.</title>
        <authorList>
            <consortium name="The Broad Institute Genomics Platform"/>
            <consortium name="The Broad Institute Genome Sequencing Center for Infectious Disease"/>
            <person name="Wu L."/>
            <person name="Ma J."/>
        </authorList>
    </citation>
    <scope>NUCLEOTIDE SEQUENCE [LARGE SCALE GENOMIC DNA]</scope>
    <source>
        <strain evidence="6">R28</strain>
    </source>
</reference>
<dbReference type="PROSITE" id="PS50893">
    <property type="entry name" value="ABC_TRANSPORTER_2"/>
    <property type="match status" value="1"/>
</dbReference>
<proteinExistence type="predicted"/>
<dbReference type="InterPro" id="IPR003439">
    <property type="entry name" value="ABC_transporter-like_ATP-bd"/>
</dbReference>
<evidence type="ECO:0000256" key="2">
    <source>
        <dbReference type="ARBA" id="ARBA00022741"/>
    </source>
</evidence>
<evidence type="ECO:0000313" key="5">
    <source>
        <dbReference type="EMBL" id="MFD2046640.1"/>
    </source>
</evidence>
<keyword evidence="1" id="KW-0813">Transport</keyword>
<feature type="domain" description="ABC transporter" evidence="4">
    <location>
        <begin position="2"/>
        <end position="222"/>
    </location>
</feature>
<dbReference type="EMBL" id="JBHUHQ010000041">
    <property type="protein sequence ID" value="MFD2046640.1"/>
    <property type="molecule type" value="Genomic_DNA"/>
</dbReference>
<organism evidence="5 6">
    <name type="scientific">Ornithinibacillus salinisoli</name>
    <dbReference type="NCBI Taxonomy" id="1848459"/>
    <lineage>
        <taxon>Bacteria</taxon>
        <taxon>Bacillati</taxon>
        <taxon>Bacillota</taxon>
        <taxon>Bacilli</taxon>
        <taxon>Bacillales</taxon>
        <taxon>Bacillaceae</taxon>
        <taxon>Ornithinibacillus</taxon>
    </lineage>
</organism>
<dbReference type="Proteomes" id="UP001597383">
    <property type="component" value="Unassembled WGS sequence"/>
</dbReference>
<dbReference type="Gene3D" id="3.40.50.300">
    <property type="entry name" value="P-loop containing nucleotide triphosphate hydrolases"/>
    <property type="match status" value="1"/>
</dbReference>
<dbReference type="InterPro" id="IPR017871">
    <property type="entry name" value="ABC_transporter-like_CS"/>
</dbReference>
<evidence type="ECO:0000256" key="3">
    <source>
        <dbReference type="ARBA" id="ARBA00022840"/>
    </source>
</evidence>
<keyword evidence="6" id="KW-1185">Reference proteome</keyword>
<dbReference type="GO" id="GO:0005524">
    <property type="term" value="F:ATP binding"/>
    <property type="evidence" value="ECO:0007669"/>
    <property type="project" value="UniProtKB-KW"/>
</dbReference>
<dbReference type="InterPro" id="IPR003593">
    <property type="entry name" value="AAA+_ATPase"/>
</dbReference>
<dbReference type="InterPro" id="IPR015854">
    <property type="entry name" value="ABC_transpr_LolD-like"/>
</dbReference>
<dbReference type="SUPFAM" id="SSF52540">
    <property type="entry name" value="P-loop containing nucleoside triphosphate hydrolases"/>
    <property type="match status" value="1"/>
</dbReference>
<dbReference type="InterPro" id="IPR027417">
    <property type="entry name" value="P-loop_NTPase"/>
</dbReference>
<keyword evidence="2" id="KW-0547">Nucleotide-binding</keyword>
<comment type="caution">
    <text evidence="5">The sequence shown here is derived from an EMBL/GenBank/DDBJ whole genome shotgun (WGS) entry which is preliminary data.</text>
</comment>
<dbReference type="PANTHER" id="PTHR24220:SF692">
    <property type="entry name" value="ABC TRANSPORTER DOMAIN-CONTAINING PROTEIN"/>
    <property type="match status" value="1"/>
</dbReference>
<dbReference type="Pfam" id="PF00005">
    <property type="entry name" value="ABC_tran"/>
    <property type="match status" value="1"/>
</dbReference>
<evidence type="ECO:0000313" key="6">
    <source>
        <dbReference type="Proteomes" id="UP001597383"/>
    </source>
</evidence>
<gene>
    <name evidence="5" type="ORF">ACFSJF_20445</name>
</gene>
<evidence type="ECO:0000259" key="4">
    <source>
        <dbReference type="PROSITE" id="PS50893"/>
    </source>
</evidence>
<dbReference type="CDD" id="cd03255">
    <property type="entry name" value="ABC_MJ0796_LolCDE_FtsE"/>
    <property type="match status" value="1"/>
</dbReference>
<protein>
    <submittedName>
        <fullName evidence="5">ABC transporter ATP-binding protein</fullName>
    </submittedName>
</protein>
<accession>A0ABW4W7C1</accession>
<dbReference type="SMART" id="SM00382">
    <property type="entry name" value="AAA"/>
    <property type="match status" value="1"/>
</dbReference>